<dbReference type="Proteomes" id="UP000176944">
    <property type="component" value="Chromosome"/>
</dbReference>
<protein>
    <submittedName>
        <fullName evidence="1">Uncharacterized protein</fullName>
    </submittedName>
</protein>
<sequence>MVTLLEVLRLDILCCLTRWCVTEPAIYTLITDKIRASRSLTHPTPLPVPCSLFPVPCSLFPVPDSRFPTPYSLLTAPCSLFPVPF</sequence>
<evidence type="ECO:0000313" key="1">
    <source>
        <dbReference type="EMBL" id="WAN68797.1"/>
    </source>
</evidence>
<organism evidence="1">
    <name type="scientific">Moorena producens (strain JHB)</name>
    <dbReference type="NCBI Taxonomy" id="1454205"/>
    <lineage>
        <taxon>Bacteria</taxon>
        <taxon>Bacillati</taxon>
        <taxon>Cyanobacteriota</taxon>
        <taxon>Cyanophyceae</taxon>
        <taxon>Coleofasciculales</taxon>
        <taxon>Coleofasciculaceae</taxon>
        <taxon>Moorena</taxon>
    </lineage>
</organism>
<name>A0A9Q9SSE7_MOOP1</name>
<proteinExistence type="predicted"/>
<accession>A0A9Q9SSE7</accession>
<reference evidence="1" key="1">
    <citation type="journal article" date="2017" name="Proc. Natl. Acad. Sci. U.S.A.">
        <title>Comparative genomics uncovers the prolific and distinctive metabolic potential of the cyanobacterial genus Moorea.</title>
        <authorList>
            <person name="Leao T."/>
            <person name="Castelao G."/>
            <person name="Korobeynikov A."/>
            <person name="Monroe E.A."/>
            <person name="Podell S."/>
            <person name="Glukhov E."/>
            <person name="Allen E.E."/>
            <person name="Gerwick W.H."/>
            <person name="Gerwick L."/>
        </authorList>
    </citation>
    <scope>NUCLEOTIDE SEQUENCE</scope>
    <source>
        <strain evidence="1">JHB</strain>
    </source>
</reference>
<reference evidence="1" key="2">
    <citation type="submission" date="2022-10" db="EMBL/GenBank/DDBJ databases">
        <authorList>
            <person name="Ngo T.-E."/>
        </authorList>
    </citation>
    <scope>NUCLEOTIDE SEQUENCE</scope>
    <source>
        <strain evidence="1">JHB</strain>
    </source>
</reference>
<dbReference type="EMBL" id="CP017708">
    <property type="protein sequence ID" value="WAN68797.1"/>
    <property type="molecule type" value="Genomic_DNA"/>
</dbReference>
<gene>
    <name evidence="1" type="ORF">BJP36_41275</name>
</gene>
<dbReference type="AlphaFoldDB" id="A0A9Q9SSE7"/>